<dbReference type="Proteomes" id="UP000032180">
    <property type="component" value="Chromosome 8"/>
</dbReference>
<dbReference type="PANTHER" id="PTHR34838:SF3">
    <property type="entry name" value="OS08G0142100 PROTEIN"/>
    <property type="match status" value="1"/>
</dbReference>
<evidence type="ECO:0000256" key="2">
    <source>
        <dbReference type="SAM" id="SignalP"/>
    </source>
</evidence>
<evidence type="ECO:0000313" key="3">
    <source>
        <dbReference type="EnsemblPlants" id="LPERR08G02710.1"/>
    </source>
</evidence>
<dbReference type="Gramene" id="LPERR08G02710.1">
    <property type="protein sequence ID" value="LPERR08G02710.1"/>
    <property type="gene ID" value="LPERR08G02710"/>
</dbReference>
<sequence length="420" mass="43375">MAKATLFAVLSLLLTGEIVAVAVAAAAATCTDYDVPSMSPAAACQKAGTAKSMMELCSNTLGTETSPAGARRDVVRARRPKCRPFVRRRDDIQYFWPLLPDPQVPSEVRSAALKCVTKYNEACRQINAAVGHLNGCQLAELVADVPAALVPHRAPAFGGLRSSLYRRVIRDRDRTVLALRLTPTVFAFLLTGFLAVTGAAAAASCPDYNVPSLPPAAACQKAATAKPILDLCGAVVGTATSPAQEVTAFVIAAVNEAGTSYGNTARFFQVLIGDTSASPAVREAAKTCIGRYNDAVGQLNAAVGHLRGCQLAELTADIPPAIVAVDDCSTALLRAAVFAFLLTGFLAAAAAAAICSDYNVPSLSPDAACQKAATAKPMLDLCGGVVGTATSPAQEVTAFVIAAVNEADTSYGNTGCTCRF</sequence>
<evidence type="ECO:0000313" key="4">
    <source>
        <dbReference type="Proteomes" id="UP000032180"/>
    </source>
</evidence>
<accession>A0A0D9X4A4</accession>
<reference evidence="3" key="3">
    <citation type="submission" date="2015-04" db="UniProtKB">
        <authorList>
            <consortium name="EnsemblPlants"/>
        </authorList>
    </citation>
    <scope>IDENTIFICATION</scope>
</reference>
<feature type="signal peptide" evidence="2">
    <location>
        <begin position="1"/>
        <end position="20"/>
    </location>
</feature>
<dbReference type="InterPro" id="IPR035513">
    <property type="entry name" value="Invertase/methylesterase_inhib"/>
</dbReference>
<feature type="chain" id="PRO_5002349434" evidence="2">
    <location>
        <begin position="21"/>
        <end position="420"/>
    </location>
</feature>
<dbReference type="SUPFAM" id="SSF101148">
    <property type="entry name" value="Plant invertase/pectin methylesterase inhibitor"/>
    <property type="match status" value="1"/>
</dbReference>
<dbReference type="HOGENOM" id="CLU_654475_0_0_1"/>
<keyword evidence="1" id="KW-1133">Transmembrane helix</keyword>
<name>A0A0D9X4A4_9ORYZ</name>
<reference evidence="3 4" key="1">
    <citation type="submission" date="2012-08" db="EMBL/GenBank/DDBJ databases">
        <title>Oryza genome evolution.</title>
        <authorList>
            <person name="Wing R.A."/>
        </authorList>
    </citation>
    <scope>NUCLEOTIDE SEQUENCE</scope>
</reference>
<dbReference type="Gene3D" id="1.20.140.40">
    <property type="entry name" value="Invertase/pectin methylesterase inhibitor family protein"/>
    <property type="match status" value="1"/>
</dbReference>
<keyword evidence="1" id="KW-0812">Transmembrane</keyword>
<keyword evidence="4" id="KW-1185">Reference proteome</keyword>
<dbReference type="AlphaFoldDB" id="A0A0D9X4A4"/>
<dbReference type="EnsemblPlants" id="LPERR08G02710.1">
    <property type="protein sequence ID" value="LPERR08G02710.1"/>
    <property type="gene ID" value="LPERR08G02710"/>
</dbReference>
<protein>
    <submittedName>
        <fullName evidence="3">Uncharacterized protein</fullName>
    </submittedName>
</protein>
<keyword evidence="1" id="KW-0472">Membrane</keyword>
<evidence type="ECO:0000256" key="1">
    <source>
        <dbReference type="SAM" id="Phobius"/>
    </source>
</evidence>
<keyword evidence="2" id="KW-0732">Signal</keyword>
<proteinExistence type="predicted"/>
<reference evidence="4" key="2">
    <citation type="submission" date="2013-12" db="EMBL/GenBank/DDBJ databases">
        <authorList>
            <person name="Yu Y."/>
            <person name="Lee S."/>
            <person name="de Baynast K."/>
            <person name="Wissotski M."/>
            <person name="Liu L."/>
            <person name="Talag J."/>
            <person name="Goicoechea J."/>
            <person name="Angelova A."/>
            <person name="Jetty R."/>
            <person name="Kudrna D."/>
            <person name="Golser W."/>
            <person name="Rivera L."/>
            <person name="Zhang J."/>
            <person name="Wing R."/>
        </authorList>
    </citation>
    <scope>NUCLEOTIDE SEQUENCE</scope>
</reference>
<organism evidence="3 4">
    <name type="scientific">Leersia perrieri</name>
    <dbReference type="NCBI Taxonomy" id="77586"/>
    <lineage>
        <taxon>Eukaryota</taxon>
        <taxon>Viridiplantae</taxon>
        <taxon>Streptophyta</taxon>
        <taxon>Embryophyta</taxon>
        <taxon>Tracheophyta</taxon>
        <taxon>Spermatophyta</taxon>
        <taxon>Magnoliopsida</taxon>
        <taxon>Liliopsida</taxon>
        <taxon>Poales</taxon>
        <taxon>Poaceae</taxon>
        <taxon>BOP clade</taxon>
        <taxon>Oryzoideae</taxon>
        <taxon>Oryzeae</taxon>
        <taxon>Oryzinae</taxon>
        <taxon>Leersia</taxon>
    </lineage>
</organism>
<feature type="transmembrane region" description="Helical" evidence="1">
    <location>
        <begin position="331"/>
        <end position="355"/>
    </location>
</feature>
<dbReference type="PANTHER" id="PTHR34838">
    <property type="entry name" value="OS08G0142100 PROTEIN-RELATED"/>
    <property type="match status" value="1"/>
</dbReference>